<organism evidence="11 12">
    <name type="scientific">Blastopirellula marina</name>
    <dbReference type="NCBI Taxonomy" id="124"/>
    <lineage>
        <taxon>Bacteria</taxon>
        <taxon>Pseudomonadati</taxon>
        <taxon>Planctomycetota</taxon>
        <taxon>Planctomycetia</taxon>
        <taxon>Pirellulales</taxon>
        <taxon>Pirellulaceae</taxon>
        <taxon>Blastopirellula</taxon>
    </lineage>
</organism>
<dbReference type="InterPro" id="IPR000089">
    <property type="entry name" value="Biotin_lipoyl"/>
</dbReference>
<feature type="domain" description="Lipoyl-binding" evidence="10">
    <location>
        <begin position="91"/>
        <end position="167"/>
    </location>
</feature>
<evidence type="ECO:0000256" key="7">
    <source>
        <dbReference type="ARBA" id="ARBA00023160"/>
    </source>
</evidence>
<accession>A0A2S8FQU7</accession>
<evidence type="ECO:0000256" key="6">
    <source>
        <dbReference type="ARBA" id="ARBA00023098"/>
    </source>
</evidence>
<gene>
    <name evidence="11" type="ORF">C5Y83_12990</name>
</gene>
<comment type="pathway">
    <text evidence="2 9">Lipid metabolism; fatty acid biosynthesis.</text>
</comment>
<comment type="caution">
    <text evidence="11">The sequence shown here is derived from an EMBL/GenBank/DDBJ whole genome shotgun (WGS) entry which is preliminary data.</text>
</comment>
<dbReference type="NCBIfam" id="TIGR00531">
    <property type="entry name" value="BCCP"/>
    <property type="match status" value="1"/>
</dbReference>
<dbReference type="CDD" id="cd06850">
    <property type="entry name" value="biotinyl_domain"/>
    <property type="match status" value="1"/>
</dbReference>
<dbReference type="UniPathway" id="UPA00094"/>
<dbReference type="RefSeq" id="WP_105330161.1">
    <property type="nucleotide sequence ID" value="NZ_PUHY01000010.1"/>
</dbReference>
<evidence type="ECO:0000256" key="8">
    <source>
        <dbReference type="ARBA" id="ARBA00023267"/>
    </source>
</evidence>
<sequence>MSDSKSTPSNVFNVDTVRALVELMKQHDLSEVDLREGDQKISLKRGSQAPIYAAPAPMPVAPMPQAAAPAPAAAPAASGGGEATAASDSHLVAIKSPMVGTFYLRPKPESDPFVRVGDHVSEDTVVCIIEAMKVFNDIKAEISGKVVKILVKNEEPVEYGQPMFMVDPQG</sequence>
<dbReference type="NCBIfam" id="NF005457">
    <property type="entry name" value="PRK07051.1"/>
    <property type="match status" value="1"/>
</dbReference>
<dbReference type="PROSITE" id="PS00188">
    <property type="entry name" value="BIOTIN"/>
    <property type="match status" value="1"/>
</dbReference>
<dbReference type="GO" id="GO:0006633">
    <property type="term" value="P:fatty acid biosynthetic process"/>
    <property type="evidence" value="ECO:0007669"/>
    <property type="project" value="UniProtKB-UniPathway"/>
</dbReference>
<dbReference type="InterPro" id="IPR001882">
    <property type="entry name" value="Biotin_BS"/>
</dbReference>
<evidence type="ECO:0000256" key="2">
    <source>
        <dbReference type="ARBA" id="ARBA00005194"/>
    </source>
</evidence>
<dbReference type="Proteomes" id="UP000238322">
    <property type="component" value="Unassembled WGS sequence"/>
</dbReference>
<dbReference type="EMBL" id="PUHY01000010">
    <property type="protein sequence ID" value="PQO34430.1"/>
    <property type="molecule type" value="Genomic_DNA"/>
</dbReference>
<dbReference type="Pfam" id="PF00364">
    <property type="entry name" value="Biotin_lipoyl"/>
    <property type="match status" value="1"/>
</dbReference>
<keyword evidence="5 9" id="KW-0276">Fatty acid metabolism</keyword>
<reference evidence="11 12" key="1">
    <citation type="submission" date="2018-02" db="EMBL/GenBank/DDBJ databases">
        <title>Comparative genomes isolates from brazilian mangrove.</title>
        <authorList>
            <person name="Araujo J.E."/>
            <person name="Taketani R.G."/>
            <person name="Silva M.C.P."/>
            <person name="Loureco M.V."/>
            <person name="Andreote F.D."/>
        </authorList>
    </citation>
    <scope>NUCLEOTIDE SEQUENCE [LARGE SCALE GENOMIC DNA]</scope>
    <source>
        <strain evidence="11 12">Hex-1 MGV</strain>
    </source>
</reference>
<proteinExistence type="predicted"/>
<evidence type="ECO:0000256" key="1">
    <source>
        <dbReference type="ARBA" id="ARBA00003761"/>
    </source>
</evidence>
<dbReference type="OrthoDB" id="9811735at2"/>
<keyword evidence="7 9" id="KW-0275">Fatty acid biosynthesis</keyword>
<evidence type="ECO:0000313" key="12">
    <source>
        <dbReference type="Proteomes" id="UP000238322"/>
    </source>
</evidence>
<dbReference type="Gene3D" id="2.40.50.100">
    <property type="match status" value="1"/>
</dbReference>
<comment type="function">
    <text evidence="1 9">This protein is a component of the acetyl coenzyme A carboxylase complex; first, biotin carboxylase catalyzes the carboxylation of the carrier protein and then the transcarboxylase transfers the carboxyl group to form malonyl-CoA.</text>
</comment>
<evidence type="ECO:0000256" key="9">
    <source>
        <dbReference type="RuleBase" id="RU364072"/>
    </source>
</evidence>
<evidence type="ECO:0000256" key="5">
    <source>
        <dbReference type="ARBA" id="ARBA00022832"/>
    </source>
</evidence>
<keyword evidence="8 9" id="KW-0092">Biotin</keyword>
<evidence type="ECO:0000259" key="10">
    <source>
        <dbReference type="PROSITE" id="PS50968"/>
    </source>
</evidence>
<dbReference type="PANTHER" id="PTHR45266:SF3">
    <property type="entry name" value="OXALOACETATE DECARBOXYLASE ALPHA CHAIN"/>
    <property type="match status" value="1"/>
</dbReference>
<dbReference type="PANTHER" id="PTHR45266">
    <property type="entry name" value="OXALOACETATE DECARBOXYLASE ALPHA CHAIN"/>
    <property type="match status" value="1"/>
</dbReference>
<dbReference type="PRINTS" id="PR01071">
    <property type="entry name" value="ACOABIOTINCC"/>
</dbReference>
<dbReference type="InterPro" id="IPR011053">
    <property type="entry name" value="Single_hybrid_motif"/>
</dbReference>
<dbReference type="GO" id="GO:0009317">
    <property type="term" value="C:acetyl-CoA carboxylase complex"/>
    <property type="evidence" value="ECO:0007669"/>
    <property type="project" value="InterPro"/>
</dbReference>
<dbReference type="PROSITE" id="PS50968">
    <property type="entry name" value="BIOTINYL_LIPOYL"/>
    <property type="match status" value="1"/>
</dbReference>
<keyword evidence="6 9" id="KW-0443">Lipid metabolism</keyword>
<dbReference type="InterPro" id="IPR050709">
    <property type="entry name" value="Biotin_Carboxyl_Carrier/Decarb"/>
</dbReference>
<protein>
    <recommendedName>
        <fullName evidence="3 9">Biotin carboxyl carrier protein of acetyl-CoA carboxylase</fullName>
    </recommendedName>
</protein>
<dbReference type="AlphaFoldDB" id="A0A2S8FQU7"/>
<dbReference type="GO" id="GO:0003989">
    <property type="term" value="F:acetyl-CoA carboxylase activity"/>
    <property type="evidence" value="ECO:0007669"/>
    <property type="project" value="InterPro"/>
</dbReference>
<evidence type="ECO:0000313" key="11">
    <source>
        <dbReference type="EMBL" id="PQO34430.1"/>
    </source>
</evidence>
<dbReference type="InterPro" id="IPR001249">
    <property type="entry name" value="AcCoA_biotinCC"/>
</dbReference>
<dbReference type="SUPFAM" id="SSF51230">
    <property type="entry name" value="Single hybrid motif"/>
    <property type="match status" value="1"/>
</dbReference>
<evidence type="ECO:0000256" key="4">
    <source>
        <dbReference type="ARBA" id="ARBA00022516"/>
    </source>
</evidence>
<name>A0A2S8FQU7_9BACT</name>
<evidence type="ECO:0000256" key="3">
    <source>
        <dbReference type="ARBA" id="ARBA00017562"/>
    </source>
</evidence>
<keyword evidence="4 9" id="KW-0444">Lipid biosynthesis</keyword>